<organism evidence="4 5">
    <name type="scientific">Xenopus laevis</name>
    <name type="common">African clawed frog</name>
    <dbReference type="NCBI Taxonomy" id="8355"/>
    <lineage>
        <taxon>Eukaryota</taxon>
        <taxon>Metazoa</taxon>
        <taxon>Chordata</taxon>
        <taxon>Craniata</taxon>
        <taxon>Vertebrata</taxon>
        <taxon>Euteleostomi</taxon>
        <taxon>Amphibia</taxon>
        <taxon>Batrachia</taxon>
        <taxon>Anura</taxon>
        <taxon>Pipoidea</taxon>
        <taxon>Pipidae</taxon>
        <taxon>Xenopodinae</taxon>
        <taxon>Xenopus</taxon>
        <taxon>Xenopus</taxon>
    </lineage>
</organism>
<dbReference type="EMBL" id="CM004475">
    <property type="protein sequence ID" value="OCT77763.1"/>
    <property type="molecule type" value="Genomic_DNA"/>
</dbReference>
<dbReference type="Pfam" id="PF14893">
    <property type="entry name" value="PNMA"/>
    <property type="match status" value="1"/>
</dbReference>
<reference evidence="5" key="1">
    <citation type="journal article" date="2016" name="Nature">
        <title>Genome evolution in the allotetraploid frog Xenopus laevis.</title>
        <authorList>
            <person name="Session A.M."/>
            <person name="Uno Y."/>
            <person name="Kwon T."/>
            <person name="Chapman J.A."/>
            <person name="Toyoda A."/>
            <person name="Takahashi S."/>
            <person name="Fukui A."/>
            <person name="Hikosaka A."/>
            <person name="Suzuki A."/>
            <person name="Kondo M."/>
            <person name="van Heeringen S.J."/>
            <person name="Quigley I."/>
            <person name="Heinz S."/>
            <person name="Ogino H."/>
            <person name="Ochi H."/>
            <person name="Hellsten U."/>
            <person name="Lyons J.B."/>
            <person name="Simakov O."/>
            <person name="Putnam N."/>
            <person name="Stites J."/>
            <person name="Kuroki Y."/>
            <person name="Tanaka T."/>
            <person name="Michiue T."/>
            <person name="Watanabe M."/>
            <person name="Bogdanovic O."/>
            <person name="Lister R."/>
            <person name="Georgiou G."/>
            <person name="Paranjpe S.S."/>
            <person name="van Kruijsbergen I."/>
            <person name="Shu S."/>
            <person name="Carlson J."/>
            <person name="Kinoshita T."/>
            <person name="Ohta Y."/>
            <person name="Mawaribuchi S."/>
            <person name="Jenkins J."/>
            <person name="Grimwood J."/>
            <person name="Schmutz J."/>
            <person name="Mitros T."/>
            <person name="Mozaffari S.V."/>
            <person name="Suzuki Y."/>
            <person name="Haramoto Y."/>
            <person name="Yamamoto T.S."/>
            <person name="Takagi C."/>
            <person name="Heald R."/>
            <person name="Miller K."/>
            <person name="Haudenschild C."/>
            <person name="Kitzman J."/>
            <person name="Nakayama T."/>
            <person name="Izutsu Y."/>
            <person name="Robert J."/>
            <person name="Fortriede J."/>
            <person name="Burns K."/>
            <person name="Lotay V."/>
            <person name="Karimi K."/>
            <person name="Yasuoka Y."/>
            <person name="Dichmann D.S."/>
            <person name="Flajnik M.F."/>
            <person name="Houston D.W."/>
            <person name="Shendure J."/>
            <person name="DuPasquier L."/>
            <person name="Vize P.D."/>
            <person name="Zorn A.M."/>
            <person name="Ito M."/>
            <person name="Marcotte E.M."/>
            <person name="Wallingford J.B."/>
            <person name="Ito Y."/>
            <person name="Asashima M."/>
            <person name="Ueno N."/>
            <person name="Matsuda Y."/>
            <person name="Veenstra G.J."/>
            <person name="Fujiyama A."/>
            <person name="Harland R.M."/>
            <person name="Taira M."/>
            <person name="Rokhsar D.S."/>
        </authorList>
    </citation>
    <scope>NUCLEOTIDE SEQUENCE [LARGE SCALE GENOMIC DNA]</scope>
    <source>
        <strain evidence="5">J</strain>
    </source>
</reference>
<feature type="domain" description="CCHC-type" evidence="3">
    <location>
        <begin position="376"/>
        <end position="390"/>
    </location>
</feature>
<dbReference type="InterPro" id="IPR026523">
    <property type="entry name" value="PNMA"/>
</dbReference>
<sequence length="554" mass="62013">MVPRVKEEFIYQVLDGEQIFYRSRVAASWRDSAGVLLNVLIDSPREIDRDRVPPDIDAESEGPWKGKALTTQYAVKAPESVQLNKKLFDSPAEKSHIKRCPSCESVVSKGSRHSSGGRLDTPEIVSVLGQLTDQLTQLAWNGNFKSLKVFSGTNPVPSGEESFQSWRDSTVVSVRDWTGPETTMRRKFLESLRSPVVDVVKTYMVSHPDATSGDLIEVLEVTFGPVESATEMLYRFHCTVQKEKEDLSAYLVRLEQGLRLLVSRGAITDDEMDSMRIRQLQRGTLNSDPVAMTIRAHYQDKLPPGYVALMERVRREEADAYVRVKRSSTAGHTEKSPAEAKLAEENKKLRKELEDLKAQLSERAKPPAETKRVPTCYRCGKLGHIQSNCPVPDEGETQSALCKVRRRHRRFHGRCYKCQKSYYEPSVCESDSPEEDRVLSREKTTVENPIGMKACQGIRQGRTLPICPRGECRGEEKSFPCFSVCDIIQPSNRLESDLIGWTSQCILGREGVPDCEAMCVGPRGAPPMRRAETLASGGNAEAVSRGGKKPLLHL</sequence>
<dbReference type="PANTHER" id="PTHR23095:SF17">
    <property type="entry name" value="PARANEOPLASTIC ANTIGEN MA1"/>
    <property type="match status" value="1"/>
</dbReference>
<dbReference type="Proteomes" id="UP000694892">
    <property type="component" value="Chromosome 5S"/>
</dbReference>
<name>A0A974HH89_XENLA</name>
<dbReference type="Pfam" id="PF00098">
    <property type="entry name" value="zf-CCHC"/>
    <property type="match status" value="1"/>
</dbReference>
<evidence type="ECO:0000313" key="5">
    <source>
        <dbReference type="Proteomes" id="UP000694892"/>
    </source>
</evidence>
<evidence type="ECO:0000256" key="2">
    <source>
        <dbReference type="SAM" id="MobiDB-lite"/>
    </source>
</evidence>
<dbReference type="Gene3D" id="4.10.60.10">
    <property type="entry name" value="Zinc finger, CCHC-type"/>
    <property type="match status" value="1"/>
</dbReference>
<evidence type="ECO:0000313" key="4">
    <source>
        <dbReference type="EMBL" id="OCT77763.1"/>
    </source>
</evidence>
<dbReference type="AlphaFoldDB" id="A0A974HH89"/>
<dbReference type="InterPro" id="IPR036875">
    <property type="entry name" value="Znf_CCHC_sf"/>
</dbReference>
<dbReference type="InterPro" id="IPR001878">
    <property type="entry name" value="Znf_CCHC"/>
</dbReference>
<dbReference type="PROSITE" id="PS50158">
    <property type="entry name" value="ZF_CCHC"/>
    <property type="match status" value="1"/>
</dbReference>
<dbReference type="InterPro" id="IPR048270">
    <property type="entry name" value="PNMA_C"/>
</dbReference>
<keyword evidence="1" id="KW-0863">Zinc-finger</keyword>
<protein>
    <recommendedName>
        <fullName evidence="3">CCHC-type domain-containing protein</fullName>
    </recommendedName>
</protein>
<accession>A0A974HH89</accession>
<dbReference type="PANTHER" id="PTHR23095">
    <property type="entry name" value="PARANEOPLASTIC ANTIGEN"/>
    <property type="match status" value="1"/>
</dbReference>
<dbReference type="SUPFAM" id="SSF57756">
    <property type="entry name" value="Retrovirus zinc finger-like domains"/>
    <property type="match status" value="1"/>
</dbReference>
<evidence type="ECO:0000256" key="1">
    <source>
        <dbReference type="PROSITE-ProRule" id="PRU00047"/>
    </source>
</evidence>
<gene>
    <name evidence="4" type="ORF">XELAEV_18028858mg</name>
</gene>
<dbReference type="GO" id="GO:0008270">
    <property type="term" value="F:zinc ion binding"/>
    <property type="evidence" value="ECO:0007669"/>
    <property type="project" value="UniProtKB-KW"/>
</dbReference>
<dbReference type="GO" id="GO:0003676">
    <property type="term" value="F:nucleic acid binding"/>
    <property type="evidence" value="ECO:0007669"/>
    <property type="project" value="InterPro"/>
</dbReference>
<keyword evidence="1" id="KW-0862">Zinc</keyword>
<evidence type="ECO:0000259" key="3">
    <source>
        <dbReference type="PROSITE" id="PS50158"/>
    </source>
</evidence>
<proteinExistence type="predicted"/>
<dbReference type="SMART" id="SM00343">
    <property type="entry name" value="ZnF_C2HC"/>
    <property type="match status" value="1"/>
</dbReference>
<keyword evidence="1" id="KW-0479">Metal-binding</keyword>
<feature type="region of interest" description="Disordered" evidence="2">
    <location>
        <begin position="535"/>
        <end position="554"/>
    </location>
</feature>